<keyword evidence="6" id="KW-1185">Reference proteome</keyword>
<dbReference type="Pfam" id="PF25954">
    <property type="entry name" value="Beta-barrel_RND_2"/>
    <property type="match status" value="1"/>
</dbReference>
<dbReference type="GO" id="GO:0015679">
    <property type="term" value="P:plasma membrane copper ion transport"/>
    <property type="evidence" value="ECO:0007669"/>
    <property type="project" value="TreeGrafter"/>
</dbReference>
<dbReference type="GO" id="GO:0030313">
    <property type="term" value="C:cell envelope"/>
    <property type="evidence" value="ECO:0007669"/>
    <property type="project" value="TreeGrafter"/>
</dbReference>
<dbReference type="Gene3D" id="2.40.420.20">
    <property type="match status" value="1"/>
</dbReference>
<dbReference type="AlphaFoldDB" id="A0A2U2PJ53"/>
<dbReference type="FunFam" id="2.40.30.170:FF:000010">
    <property type="entry name" value="Efflux RND transporter periplasmic adaptor subunit"/>
    <property type="match status" value="1"/>
</dbReference>
<dbReference type="InterPro" id="IPR006143">
    <property type="entry name" value="RND_pump_MFP"/>
</dbReference>
<dbReference type="EMBL" id="QEAS01000004">
    <property type="protein sequence ID" value="PWG81421.1"/>
    <property type="molecule type" value="Genomic_DNA"/>
</dbReference>
<dbReference type="Gene3D" id="2.40.50.100">
    <property type="match status" value="1"/>
</dbReference>
<dbReference type="GO" id="GO:0016020">
    <property type="term" value="C:membrane"/>
    <property type="evidence" value="ECO:0007669"/>
    <property type="project" value="InterPro"/>
</dbReference>
<keyword evidence="2" id="KW-0813">Transport</keyword>
<name>A0A2U2PJ53_9SPHI</name>
<dbReference type="PANTHER" id="PTHR30097">
    <property type="entry name" value="CATION EFFLUX SYSTEM PROTEIN CUSB"/>
    <property type="match status" value="1"/>
</dbReference>
<dbReference type="GO" id="GO:0060003">
    <property type="term" value="P:copper ion export"/>
    <property type="evidence" value="ECO:0007669"/>
    <property type="project" value="TreeGrafter"/>
</dbReference>
<dbReference type="Pfam" id="PF25973">
    <property type="entry name" value="BSH_CzcB"/>
    <property type="match status" value="1"/>
</dbReference>
<gene>
    <name evidence="5" type="ORF">DDR33_06185</name>
</gene>
<dbReference type="Gene3D" id="1.10.287.470">
    <property type="entry name" value="Helix hairpin bin"/>
    <property type="match status" value="1"/>
</dbReference>
<evidence type="ECO:0000256" key="2">
    <source>
        <dbReference type="ARBA" id="ARBA00022448"/>
    </source>
</evidence>
<dbReference type="PANTHER" id="PTHR30097:SF4">
    <property type="entry name" value="SLR6042 PROTEIN"/>
    <property type="match status" value="1"/>
</dbReference>
<dbReference type="RefSeq" id="WP_109414905.1">
    <property type="nucleotide sequence ID" value="NZ_QEAS01000004.1"/>
</dbReference>
<dbReference type="SUPFAM" id="SSF111369">
    <property type="entry name" value="HlyD-like secretion proteins"/>
    <property type="match status" value="1"/>
</dbReference>
<dbReference type="PROSITE" id="PS51257">
    <property type="entry name" value="PROKAR_LIPOPROTEIN"/>
    <property type="match status" value="1"/>
</dbReference>
<comment type="caution">
    <text evidence="5">The sequence shown here is derived from an EMBL/GenBank/DDBJ whole genome shotgun (WGS) entry which is preliminary data.</text>
</comment>
<protein>
    <submittedName>
        <fullName evidence="5">Efflux transporter periplasmic adaptor subunit</fullName>
    </submittedName>
</protein>
<evidence type="ECO:0000259" key="4">
    <source>
        <dbReference type="Pfam" id="PF25973"/>
    </source>
</evidence>
<feature type="domain" description="CzcB-like barrel-sandwich hybrid" evidence="4">
    <location>
        <begin position="69"/>
        <end position="209"/>
    </location>
</feature>
<dbReference type="OrthoDB" id="9806939at2"/>
<dbReference type="InterPro" id="IPR058647">
    <property type="entry name" value="BSH_CzcB-like"/>
</dbReference>
<dbReference type="Gene3D" id="2.40.30.170">
    <property type="match status" value="1"/>
</dbReference>
<dbReference type="InterPro" id="IPR051909">
    <property type="entry name" value="MFP_Cation_Efflux"/>
</dbReference>
<evidence type="ECO:0000256" key="1">
    <source>
        <dbReference type="ARBA" id="ARBA00009477"/>
    </source>
</evidence>
<dbReference type="Proteomes" id="UP000245647">
    <property type="component" value="Unassembled WGS sequence"/>
</dbReference>
<evidence type="ECO:0000259" key="3">
    <source>
        <dbReference type="Pfam" id="PF25954"/>
    </source>
</evidence>
<reference evidence="5 6" key="1">
    <citation type="submission" date="2018-04" db="EMBL/GenBank/DDBJ databases">
        <title>Pedobacter chongqingensis sp. nov., isolated from a rottenly hemp rope.</title>
        <authorList>
            <person name="Cai Y."/>
        </authorList>
    </citation>
    <scope>NUCLEOTIDE SEQUENCE [LARGE SCALE GENOMIC DNA]</scope>
    <source>
        <strain evidence="5 6">FJ4-8</strain>
    </source>
</reference>
<dbReference type="GO" id="GO:0022857">
    <property type="term" value="F:transmembrane transporter activity"/>
    <property type="evidence" value="ECO:0007669"/>
    <property type="project" value="InterPro"/>
</dbReference>
<organism evidence="5 6">
    <name type="scientific">Pararcticibacter amylolyticus</name>
    <dbReference type="NCBI Taxonomy" id="2173175"/>
    <lineage>
        <taxon>Bacteria</taxon>
        <taxon>Pseudomonadati</taxon>
        <taxon>Bacteroidota</taxon>
        <taxon>Sphingobacteriia</taxon>
        <taxon>Sphingobacteriales</taxon>
        <taxon>Sphingobacteriaceae</taxon>
        <taxon>Pararcticibacter</taxon>
    </lineage>
</organism>
<evidence type="ECO:0000313" key="6">
    <source>
        <dbReference type="Proteomes" id="UP000245647"/>
    </source>
</evidence>
<comment type="similarity">
    <text evidence="1">Belongs to the membrane fusion protein (MFP) (TC 8.A.1) family.</text>
</comment>
<feature type="domain" description="CusB-like beta-barrel" evidence="3">
    <location>
        <begin position="213"/>
        <end position="288"/>
    </location>
</feature>
<evidence type="ECO:0000313" key="5">
    <source>
        <dbReference type="EMBL" id="PWG81421.1"/>
    </source>
</evidence>
<dbReference type="NCBIfam" id="TIGR01730">
    <property type="entry name" value="RND_mfp"/>
    <property type="match status" value="1"/>
</dbReference>
<sequence>MQKYSYYYFSVLAIFLLASCSEKPQHVKEERFSVSDTLLSKLEIDTVGASSASVELTFTGKVVPVEDNMVRIYPMVSGIVHDVHVHSGDFIKKGQVLATLGSPEMAGYAREAVSADAQLAVAKRNADVASDLYKSGLASEKDLQQAKSEYEIARAEHARTRAVLELNPGKGGLNYVIKSPISGFLVEKRVTDNMQVRADNPENLFTVADLSKMWVMINIYESDISQVKAGDPVKINTLSYPDKIFDGQIEKIYNMLDPGDKVMRARVRVDNPDLILKPEMFANVKVHARTNNAFPVINTRCLIFDNNKNYVVVTDGRSQAAIREVEIAMKVEDKAYIRNGLKGGEKLVASRQVFLYEGLKN</sequence>
<dbReference type="InterPro" id="IPR058792">
    <property type="entry name" value="Beta-barrel_RND_2"/>
</dbReference>
<proteinExistence type="inferred from homology"/>
<accession>A0A2U2PJ53</accession>